<dbReference type="Gene3D" id="1.10.1790.10">
    <property type="entry name" value="PRD domain"/>
    <property type="match status" value="2"/>
</dbReference>
<dbReference type="PANTHER" id="PTHR30185:SF13">
    <property type="entry name" value="LICABCH OPERON REGULATOR-RELATED"/>
    <property type="match status" value="1"/>
</dbReference>
<evidence type="ECO:0000256" key="5">
    <source>
        <dbReference type="ARBA" id="ARBA00023163"/>
    </source>
</evidence>
<gene>
    <name evidence="9" type="ORF">EDD63_10392</name>
</gene>
<feature type="domain" description="PRD" evidence="8">
    <location>
        <begin position="290"/>
        <end position="397"/>
    </location>
</feature>
<keyword evidence="2" id="KW-0677">Repeat</keyword>
<dbReference type="Pfam" id="PF00874">
    <property type="entry name" value="PRD"/>
    <property type="match status" value="2"/>
</dbReference>
<keyword evidence="5" id="KW-0804">Transcription</keyword>
<organism evidence="9 10">
    <name type="scientific">Breznakia blatticola</name>
    <dbReference type="NCBI Taxonomy" id="1754012"/>
    <lineage>
        <taxon>Bacteria</taxon>
        <taxon>Bacillati</taxon>
        <taxon>Bacillota</taxon>
        <taxon>Erysipelotrichia</taxon>
        <taxon>Erysipelotrichales</taxon>
        <taxon>Erysipelotrichaceae</taxon>
        <taxon>Breznakia</taxon>
    </lineage>
</organism>
<dbReference type="EMBL" id="SODD01000003">
    <property type="protein sequence ID" value="TDW25805.1"/>
    <property type="molecule type" value="Genomic_DNA"/>
</dbReference>
<dbReference type="Gene3D" id="3.40.930.10">
    <property type="entry name" value="Mannitol-specific EII, Chain A"/>
    <property type="match status" value="1"/>
</dbReference>
<feature type="domain" description="PRD" evidence="8">
    <location>
        <begin position="179"/>
        <end position="284"/>
    </location>
</feature>
<dbReference type="SUPFAM" id="SSF55804">
    <property type="entry name" value="Phoshotransferase/anion transport protein"/>
    <property type="match status" value="1"/>
</dbReference>
<evidence type="ECO:0000256" key="1">
    <source>
        <dbReference type="ARBA" id="ARBA00022679"/>
    </source>
</evidence>
<comment type="caution">
    <text evidence="9">The sequence shown here is derived from an EMBL/GenBank/DDBJ whole genome shotgun (WGS) entry which is preliminary data.</text>
</comment>
<feature type="domain" description="PTS EIIA type-2" evidence="6">
    <location>
        <begin position="494"/>
        <end position="633"/>
    </location>
</feature>
<dbReference type="Gene3D" id="3.40.50.2300">
    <property type="match status" value="1"/>
</dbReference>
<keyword evidence="1" id="KW-0808">Transferase</keyword>
<dbReference type="GO" id="GO:0008982">
    <property type="term" value="F:protein-N(PI)-phosphohistidine-sugar phosphotransferase activity"/>
    <property type="evidence" value="ECO:0007669"/>
    <property type="project" value="InterPro"/>
</dbReference>
<dbReference type="RefSeq" id="WP_134167899.1">
    <property type="nucleotide sequence ID" value="NZ_SODD01000003.1"/>
</dbReference>
<keyword evidence="3" id="KW-0805">Transcription regulation</keyword>
<dbReference type="InterPro" id="IPR016152">
    <property type="entry name" value="PTrfase/Anion_transptr"/>
</dbReference>
<dbReference type="Gene3D" id="1.10.10.10">
    <property type="entry name" value="Winged helix-like DNA-binding domain superfamily/Winged helix DNA-binding domain"/>
    <property type="match status" value="1"/>
</dbReference>
<dbReference type="CDD" id="cd05568">
    <property type="entry name" value="PTS_IIB_bgl_like"/>
    <property type="match status" value="1"/>
</dbReference>
<dbReference type="OrthoDB" id="3175596at2"/>
<dbReference type="Proteomes" id="UP000294743">
    <property type="component" value="Unassembled WGS sequence"/>
</dbReference>
<evidence type="ECO:0000256" key="3">
    <source>
        <dbReference type="ARBA" id="ARBA00023015"/>
    </source>
</evidence>
<dbReference type="InterPro" id="IPR007737">
    <property type="entry name" value="Mga_HTH"/>
</dbReference>
<dbReference type="Pfam" id="PF05043">
    <property type="entry name" value="Mga"/>
    <property type="match status" value="1"/>
</dbReference>
<dbReference type="PROSITE" id="PS51372">
    <property type="entry name" value="PRD_2"/>
    <property type="match status" value="2"/>
</dbReference>
<sequence>MNKYQEQILRELMSADTSLTNEALGSLLQVSAKTIQRNTKDLKIILQVNGAILETKPSVGSTLHIHDQNKFNKFLALQTNHDYLPSTPEERITYILDKLLYSHEYIKTSDLANRLFISQSCLAMDIKKVREILIKNDLEIISKPNYGIKIQGSERNIRLAMAEQYTKRRQNETFVVASIHNDSYKTMLNEVISQVLITENLRMSDVALESLVIHLLIAIERLKTNNVVKLNEGTIQSQSSKSEYQTAVLLQKEVEKRFGVTLPQSEIAYLSQHLSGKKHFDANLEEFQNEIDDKYKVLVNTILRAIFDQTRIDFYNDLDLKMNLLLHIIPFVNRIENNMQIKNPIINDIKENHSFAYELASIGLHSVCDKLQIHVSEDEISYFALHFILALERTNDNIKYNILIVCNTGKATSQLLAYQMQRNFEQKINTIRIVESYVVKTMDVSSYDYIFSTVPLDGSFPIPVHYINNILSDKDLATINGTFTHVTRPSSISHLITSDLFFTNIDANSKEEAISTFVKQLSNVKELPDNFEEEVLEREHFSSTELNNLVAIPHPNKALVNETFIAVGILNRPICWNTKKVQIMFLIAIQPNNKANLRDFYESLVDFTMNEDNPKKLVSEPTYENLLTLIQNA</sequence>
<reference evidence="9 10" key="1">
    <citation type="submission" date="2019-03" db="EMBL/GenBank/DDBJ databases">
        <title>Genomic Encyclopedia of Type Strains, Phase IV (KMG-IV): sequencing the most valuable type-strain genomes for metagenomic binning, comparative biology and taxonomic classification.</title>
        <authorList>
            <person name="Goeker M."/>
        </authorList>
    </citation>
    <scope>NUCLEOTIDE SEQUENCE [LARGE SCALE GENOMIC DNA]</scope>
    <source>
        <strain evidence="9 10">DSM 28867</strain>
    </source>
</reference>
<evidence type="ECO:0000256" key="2">
    <source>
        <dbReference type="ARBA" id="ARBA00022737"/>
    </source>
</evidence>
<dbReference type="Pfam" id="PF00359">
    <property type="entry name" value="PTS_EIIA_2"/>
    <property type="match status" value="1"/>
</dbReference>
<keyword evidence="4" id="KW-0010">Activator</keyword>
<dbReference type="GO" id="GO:0006355">
    <property type="term" value="P:regulation of DNA-templated transcription"/>
    <property type="evidence" value="ECO:0007669"/>
    <property type="project" value="InterPro"/>
</dbReference>
<dbReference type="AlphaFoldDB" id="A0A4R8A836"/>
<dbReference type="PROSITE" id="PS51099">
    <property type="entry name" value="PTS_EIIB_TYPE_2"/>
    <property type="match status" value="1"/>
</dbReference>
<evidence type="ECO:0000259" key="7">
    <source>
        <dbReference type="PROSITE" id="PS51099"/>
    </source>
</evidence>
<dbReference type="InterPro" id="IPR013011">
    <property type="entry name" value="PTS_EIIB_2"/>
</dbReference>
<accession>A0A4R8A836</accession>
<evidence type="ECO:0000313" key="10">
    <source>
        <dbReference type="Proteomes" id="UP000294743"/>
    </source>
</evidence>
<dbReference type="InterPro" id="IPR002178">
    <property type="entry name" value="PTS_EIIA_type-2_dom"/>
</dbReference>
<evidence type="ECO:0000313" key="9">
    <source>
        <dbReference type="EMBL" id="TDW25805.1"/>
    </source>
</evidence>
<dbReference type="PANTHER" id="PTHR30185">
    <property type="entry name" value="CRYPTIC BETA-GLUCOSIDE BGL OPERON ANTITERMINATOR"/>
    <property type="match status" value="1"/>
</dbReference>
<dbReference type="PROSITE" id="PS51094">
    <property type="entry name" value="PTS_EIIA_TYPE_2"/>
    <property type="match status" value="1"/>
</dbReference>
<dbReference type="InterPro" id="IPR050661">
    <property type="entry name" value="BglG_antiterminators"/>
</dbReference>
<evidence type="ECO:0000256" key="4">
    <source>
        <dbReference type="ARBA" id="ARBA00023159"/>
    </source>
</evidence>
<dbReference type="InterPro" id="IPR036388">
    <property type="entry name" value="WH-like_DNA-bd_sf"/>
</dbReference>
<feature type="domain" description="PTS EIIB type-2" evidence="7">
    <location>
        <begin position="400"/>
        <end position="491"/>
    </location>
</feature>
<dbReference type="SUPFAM" id="SSF52794">
    <property type="entry name" value="PTS system IIB component-like"/>
    <property type="match status" value="1"/>
</dbReference>
<dbReference type="SUPFAM" id="SSF63520">
    <property type="entry name" value="PTS-regulatory domain, PRD"/>
    <property type="match status" value="2"/>
</dbReference>
<keyword evidence="10" id="KW-1185">Reference proteome</keyword>
<proteinExistence type="predicted"/>
<dbReference type="GO" id="GO:0009401">
    <property type="term" value="P:phosphoenolpyruvate-dependent sugar phosphotransferase system"/>
    <property type="evidence" value="ECO:0007669"/>
    <property type="project" value="InterPro"/>
</dbReference>
<dbReference type="InterPro" id="IPR036095">
    <property type="entry name" value="PTS_EIIB-like_sf"/>
</dbReference>
<protein>
    <submittedName>
        <fullName evidence="9">Lichenan operon transcriptional antiterminator</fullName>
    </submittedName>
</protein>
<dbReference type="InterPro" id="IPR011608">
    <property type="entry name" value="PRD"/>
</dbReference>
<dbReference type="InterPro" id="IPR036634">
    <property type="entry name" value="PRD_sf"/>
</dbReference>
<evidence type="ECO:0000259" key="6">
    <source>
        <dbReference type="PROSITE" id="PS51094"/>
    </source>
</evidence>
<name>A0A4R8A836_9FIRM</name>
<evidence type="ECO:0000259" key="8">
    <source>
        <dbReference type="PROSITE" id="PS51372"/>
    </source>
</evidence>